<dbReference type="Proteomes" id="UP000278351">
    <property type="component" value="Unassembled WGS sequence"/>
</dbReference>
<dbReference type="InterPro" id="IPR002110">
    <property type="entry name" value="Ankyrin_rpt"/>
</dbReference>
<dbReference type="SMART" id="SM00248">
    <property type="entry name" value="ANK"/>
    <property type="match status" value="3"/>
</dbReference>
<dbReference type="AlphaFoldDB" id="A0A3N4Q969"/>
<proteinExistence type="predicted"/>
<dbReference type="InterPro" id="IPR036770">
    <property type="entry name" value="Ankyrin_rpt-contain_sf"/>
</dbReference>
<keyword evidence="2 3" id="KW-0040">ANK repeat</keyword>
<reference evidence="4 5" key="1">
    <citation type="submission" date="2018-11" db="EMBL/GenBank/DDBJ databases">
        <title>Chitinophaga lutea sp.nov., isolate from arsenic contaminated soil.</title>
        <authorList>
            <person name="Zong Y."/>
        </authorList>
    </citation>
    <scope>NUCLEOTIDE SEQUENCE [LARGE SCALE GENOMIC DNA]</scope>
    <source>
        <strain evidence="4 5">ZY74</strain>
    </source>
</reference>
<accession>A0A3N4Q969</accession>
<dbReference type="RefSeq" id="WP_123845051.1">
    <property type="nucleotide sequence ID" value="NZ_RPDH01000001.1"/>
</dbReference>
<evidence type="ECO:0000256" key="3">
    <source>
        <dbReference type="PROSITE-ProRule" id="PRU00023"/>
    </source>
</evidence>
<organism evidence="4 5">
    <name type="scientific">Chitinophaga lutea</name>
    <dbReference type="NCBI Taxonomy" id="2488634"/>
    <lineage>
        <taxon>Bacteria</taxon>
        <taxon>Pseudomonadati</taxon>
        <taxon>Bacteroidota</taxon>
        <taxon>Chitinophagia</taxon>
        <taxon>Chitinophagales</taxon>
        <taxon>Chitinophagaceae</taxon>
        <taxon>Chitinophaga</taxon>
    </lineage>
</organism>
<dbReference type="Pfam" id="PF12796">
    <property type="entry name" value="Ank_2"/>
    <property type="match status" value="1"/>
</dbReference>
<keyword evidence="5" id="KW-1185">Reference proteome</keyword>
<dbReference type="PROSITE" id="PS50297">
    <property type="entry name" value="ANK_REP_REGION"/>
    <property type="match status" value="1"/>
</dbReference>
<sequence length="210" mass="23072">MKELIINKDYEGIKRALSQNPSLANEGILFDEKNTTKAHPLHRICDGVFAHAYTDQEAVEMARIFLAHGANVNGNAQAEKQDTPLIAAASLHAEEVGILYIENGADIHHAGCHGGTALHWAAWVGRDKLVERLLREKADVHQRCIDFKGTPLLWAVHGFKHGGAENRLRQVECARLLIAAGADKTVTNIDGTTLLGFLDEQDTAMIDLLR</sequence>
<keyword evidence="1" id="KW-0677">Repeat</keyword>
<dbReference type="OrthoDB" id="407974at2"/>
<name>A0A3N4Q969_9BACT</name>
<evidence type="ECO:0000313" key="5">
    <source>
        <dbReference type="Proteomes" id="UP000278351"/>
    </source>
</evidence>
<protein>
    <submittedName>
        <fullName evidence="4">Ankyrin repeat domain-containing protein</fullName>
    </submittedName>
</protein>
<feature type="repeat" description="ANK" evidence="3">
    <location>
        <begin position="113"/>
        <end position="145"/>
    </location>
</feature>
<dbReference type="PANTHER" id="PTHR24189:SF50">
    <property type="entry name" value="ANKYRIN REPEAT AND SOCS BOX PROTEIN 2"/>
    <property type="match status" value="1"/>
</dbReference>
<dbReference type="PROSITE" id="PS50088">
    <property type="entry name" value="ANK_REPEAT"/>
    <property type="match status" value="1"/>
</dbReference>
<dbReference type="InterPro" id="IPR050745">
    <property type="entry name" value="Multifunctional_regulatory"/>
</dbReference>
<dbReference type="PANTHER" id="PTHR24189">
    <property type="entry name" value="MYOTROPHIN"/>
    <property type="match status" value="1"/>
</dbReference>
<evidence type="ECO:0000313" key="4">
    <source>
        <dbReference type="EMBL" id="RPE12540.1"/>
    </source>
</evidence>
<comment type="caution">
    <text evidence="4">The sequence shown here is derived from an EMBL/GenBank/DDBJ whole genome shotgun (WGS) entry which is preliminary data.</text>
</comment>
<gene>
    <name evidence="4" type="ORF">EGT74_03020</name>
</gene>
<evidence type="ECO:0000256" key="2">
    <source>
        <dbReference type="ARBA" id="ARBA00023043"/>
    </source>
</evidence>
<evidence type="ECO:0000256" key="1">
    <source>
        <dbReference type="ARBA" id="ARBA00022737"/>
    </source>
</evidence>
<dbReference type="EMBL" id="RPDH01000001">
    <property type="protein sequence ID" value="RPE12540.1"/>
    <property type="molecule type" value="Genomic_DNA"/>
</dbReference>
<dbReference type="Gene3D" id="1.25.40.20">
    <property type="entry name" value="Ankyrin repeat-containing domain"/>
    <property type="match status" value="1"/>
</dbReference>
<dbReference type="SUPFAM" id="SSF48403">
    <property type="entry name" value="Ankyrin repeat"/>
    <property type="match status" value="1"/>
</dbReference>